<dbReference type="InterPro" id="IPR037239">
    <property type="entry name" value="OSBP_sf"/>
</dbReference>
<evidence type="ECO:0000313" key="4">
    <source>
        <dbReference type="Proteomes" id="UP000198341"/>
    </source>
</evidence>
<dbReference type="EMBL" id="FO082274">
    <property type="protein sequence ID" value="CCO16655.1"/>
    <property type="molecule type" value="Genomic_DNA"/>
</dbReference>
<dbReference type="KEGG" id="bpg:Bathy05g02110"/>
<name>K8EW07_9CHLO</name>
<feature type="compositionally biased region" description="Basic and acidic residues" evidence="2">
    <location>
        <begin position="1"/>
        <end position="10"/>
    </location>
</feature>
<evidence type="ECO:0000313" key="3">
    <source>
        <dbReference type="EMBL" id="CCO16655.1"/>
    </source>
</evidence>
<dbReference type="Proteomes" id="UP000198341">
    <property type="component" value="Chromosome 5"/>
</dbReference>
<accession>K8EW07</accession>
<dbReference type="Gene3D" id="2.40.160.120">
    <property type="match status" value="1"/>
</dbReference>
<dbReference type="GO" id="GO:0032934">
    <property type="term" value="F:sterol binding"/>
    <property type="evidence" value="ECO:0007669"/>
    <property type="project" value="TreeGrafter"/>
</dbReference>
<gene>
    <name evidence="3" type="ORF">Bathy05g02110</name>
</gene>
<feature type="compositionally biased region" description="Low complexity" evidence="2">
    <location>
        <begin position="13"/>
        <end position="22"/>
    </location>
</feature>
<feature type="compositionally biased region" description="Basic and acidic residues" evidence="2">
    <location>
        <begin position="753"/>
        <end position="763"/>
    </location>
</feature>
<dbReference type="OrthoDB" id="498086at2759"/>
<comment type="similarity">
    <text evidence="1">Belongs to the OSBP family.</text>
</comment>
<dbReference type="RefSeq" id="XP_007513097.1">
    <property type="nucleotide sequence ID" value="XM_007513035.1"/>
</dbReference>
<proteinExistence type="inferred from homology"/>
<feature type="region of interest" description="Disordered" evidence="2">
    <location>
        <begin position="743"/>
        <end position="763"/>
    </location>
</feature>
<dbReference type="Pfam" id="PF01237">
    <property type="entry name" value="Oxysterol_BP"/>
    <property type="match status" value="1"/>
</dbReference>
<dbReference type="PANTHER" id="PTHR10972">
    <property type="entry name" value="OXYSTEROL-BINDING PROTEIN-RELATED"/>
    <property type="match status" value="1"/>
</dbReference>
<dbReference type="AlphaFoldDB" id="K8EW07"/>
<protein>
    <submittedName>
        <fullName evidence="3">Uncharacterized protein</fullName>
    </submittedName>
</protein>
<dbReference type="GO" id="GO:0016020">
    <property type="term" value="C:membrane"/>
    <property type="evidence" value="ECO:0007669"/>
    <property type="project" value="TreeGrafter"/>
</dbReference>
<sequence length="763" mass="86094">MKEDFGEIKECTSSSSSSSSSSDEGEEEAKEGEDFALNIERTSSSKVKKKKKKKRFFFSSKKKNVPSSSDEDDDDESIDFIDFLDDEERALMSTNKLEHRIENLDAKTDRAFSILHAQFFTQTSVDVEKFVKPLLHDEEDATFVKFKVAAERLRAKVHRHQSHRKIEEHEIRQAAANANRPGCKMFTNLKGKFLRLDENANSAPKTANLRSDVANADTAVNIGLKLAECLRRDSVFQSREVTTYDGENNIVCADGEDENASRWSLEPDLHFDGEDESVKRFLLATRLIIAQIAEILRPRGPGFNEKSPSSAENDAGEDASMKKKKSETEEVTYNHADPFDAYDSSDEEKAVRSDTGVLALPPPLGSHVVRCVETPESLDFVRSIPDGTPLSVYFQENNAYNFKDIRTADHFLDGSRQKIRSSTKIQAIPRAEMYGASLLIHLELPGPMDREESAPKDVCREGCYVELYGASGHPDYLSRWRRRDNCPRSERSIDTEVYTFTLPTLKAHEFYLRKPIGELCGDVKIECEKTGLEAILKFHEYDAEFSPAMRNLVTGVVTKKETNEVKRMLFGTWDSVIFWEDPAETKSDDLQVVFAEAEKLSKGILYDDRKHAVTQRGFVRPLSQSTTNKVHSLATAIKCPQTMSREKLWMAIQSAIRYSKKLGHLGSFCSKLLLGSETLEGQDEQRGTGTLDLDMGWEMTTLVATKLPADAEPPLPGIWEMRPSPPPRAGHVEKYACGLFNRVTEGEKEEEETEKKKSEREAK</sequence>
<feature type="region of interest" description="Disordered" evidence="2">
    <location>
        <begin position="1"/>
        <end position="37"/>
    </location>
</feature>
<organism evidence="3 4">
    <name type="scientific">Bathycoccus prasinos</name>
    <dbReference type="NCBI Taxonomy" id="41875"/>
    <lineage>
        <taxon>Eukaryota</taxon>
        <taxon>Viridiplantae</taxon>
        <taxon>Chlorophyta</taxon>
        <taxon>Mamiellophyceae</taxon>
        <taxon>Mamiellales</taxon>
        <taxon>Bathycoccaceae</taxon>
        <taxon>Bathycoccus</taxon>
    </lineage>
</organism>
<dbReference type="SUPFAM" id="SSF144000">
    <property type="entry name" value="Oxysterol-binding protein-like"/>
    <property type="match status" value="1"/>
</dbReference>
<reference evidence="3 4" key="1">
    <citation type="submission" date="2011-10" db="EMBL/GenBank/DDBJ databases">
        <authorList>
            <person name="Genoscope - CEA"/>
        </authorList>
    </citation>
    <scope>NUCLEOTIDE SEQUENCE [LARGE SCALE GENOMIC DNA]</scope>
    <source>
        <strain evidence="3 4">RCC 1105</strain>
    </source>
</reference>
<keyword evidence="4" id="KW-1185">Reference proteome</keyword>
<dbReference type="InterPro" id="IPR000648">
    <property type="entry name" value="Oxysterol-bd"/>
</dbReference>
<evidence type="ECO:0000256" key="1">
    <source>
        <dbReference type="ARBA" id="ARBA00008842"/>
    </source>
</evidence>
<dbReference type="GeneID" id="19015714"/>
<evidence type="ECO:0000256" key="2">
    <source>
        <dbReference type="SAM" id="MobiDB-lite"/>
    </source>
</evidence>
<dbReference type="PANTHER" id="PTHR10972:SF102">
    <property type="entry name" value="OXYSTEROL-BINDING PROTEIN"/>
    <property type="match status" value="1"/>
</dbReference>
<dbReference type="GO" id="GO:0005829">
    <property type="term" value="C:cytosol"/>
    <property type="evidence" value="ECO:0007669"/>
    <property type="project" value="TreeGrafter"/>
</dbReference>
<feature type="region of interest" description="Disordered" evidence="2">
    <location>
        <begin position="299"/>
        <end position="348"/>
    </location>
</feature>